<evidence type="ECO:0000313" key="1">
    <source>
        <dbReference type="EnsemblPlants" id="OGLUM07G15550.1"/>
    </source>
</evidence>
<proteinExistence type="predicted"/>
<name>A0A0E0AKE7_9ORYZ</name>
<evidence type="ECO:0000313" key="2">
    <source>
        <dbReference type="Proteomes" id="UP000026961"/>
    </source>
</evidence>
<dbReference type="HOGENOM" id="CLU_023961_1_0_1"/>
<keyword evidence="2" id="KW-1185">Reference proteome</keyword>
<reference evidence="1" key="1">
    <citation type="submission" date="2015-04" db="UniProtKB">
        <authorList>
            <consortium name="EnsemblPlants"/>
        </authorList>
    </citation>
    <scope>IDENTIFICATION</scope>
</reference>
<dbReference type="STRING" id="40148.A0A0E0AKE7"/>
<organism evidence="1">
    <name type="scientific">Oryza glumipatula</name>
    <dbReference type="NCBI Taxonomy" id="40148"/>
    <lineage>
        <taxon>Eukaryota</taxon>
        <taxon>Viridiplantae</taxon>
        <taxon>Streptophyta</taxon>
        <taxon>Embryophyta</taxon>
        <taxon>Tracheophyta</taxon>
        <taxon>Spermatophyta</taxon>
        <taxon>Magnoliopsida</taxon>
        <taxon>Liliopsida</taxon>
        <taxon>Poales</taxon>
        <taxon>Poaceae</taxon>
        <taxon>BOP clade</taxon>
        <taxon>Oryzoideae</taxon>
        <taxon>Oryzeae</taxon>
        <taxon>Oryzinae</taxon>
        <taxon>Oryza</taxon>
    </lineage>
</organism>
<dbReference type="Gramene" id="OGLUM07G15550.1">
    <property type="protein sequence ID" value="OGLUM07G15550.1"/>
    <property type="gene ID" value="OGLUM07G15550"/>
</dbReference>
<dbReference type="EnsemblPlants" id="OGLUM07G15550.1">
    <property type="protein sequence ID" value="OGLUM07G15550.1"/>
    <property type="gene ID" value="OGLUM07G15550"/>
</dbReference>
<dbReference type="Proteomes" id="UP000026961">
    <property type="component" value="Chromosome 7"/>
</dbReference>
<dbReference type="AlphaFoldDB" id="A0A0E0AKE7"/>
<reference evidence="1" key="2">
    <citation type="submission" date="2018-05" db="EMBL/GenBank/DDBJ databases">
        <title>OgluRS3 (Oryza glumaepatula Reference Sequence Version 3).</title>
        <authorList>
            <person name="Zhang J."/>
            <person name="Kudrna D."/>
            <person name="Lee S."/>
            <person name="Talag J."/>
            <person name="Welchert J."/>
            <person name="Wing R.A."/>
        </authorList>
    </citation>
    <scope>NUCLEOTIDE SEQUENCE [LARGE SCALE GENOMIC DNA]</scope>
</reference>
<protein>
    <submittedName>
        <fullName evidence="1">Uncharacterized protein</fullName>
    </submittedName>
</protein>
<accession>A0A0E0AKE7</accession>
<sequence>MEDKLDLILRRIEEYERRRVEADQRRSADLLSLKVAVESWMPGIQKKDEHLQFLVGDEQCKVTPTPCSTECPNGGNPSTTERFIYIDEGTTLTGVLELGNGEDKVHDPYITTKDFPEVTLTTCSVKCSIPDIEPNLTMVEEVTYASTDTTSMELVVDKNTTRITYINTPDYPKVTHTKCSTLGLDVKGSAYHSRVTCQTMMGVPEGVLGPDASSEVFSPWLMAVLNQYTSMPIRCLLKCPNGDKRPLMEHPKRNRWPPPTQNHSLVKGHVLQLTLSILQCLGVRQQWMQPWLPLIGVIQEHICEQEHIMYRHWDPDATLLLFSMAQLPKEKSSQGLHAGATDGHDKCFSGRKIGQNMQGCPLKNYLQGIAHIKNLGCAFLTNGITRDDQAKVVQETKLRAMAVSLNAWGRCGYPKEIKELHVPWDTGGVFHRLGDKPNFKKRGLIQGGPHKGWLAHRHEAQAEQKGAAYKAATLATLGHRTDRSFWPRRRTAAAATWGRACLLVELYHPLPLLLHPALHPSF</sequence>